<comment type="caution">
    <text evidence="12">The sequence shown here is derived from an EMBL/GenBank/DDBJ whole genome shotgun (WGS) entry which is preliminary data.</text>
</comment>
<sequence>MVSNLFKHILHTKLFHKTLVRTIPKRQNSSKCPLNREDWPCRNQCRVGIVGLGGVGKSLAHLIKMYPDTITELRLLNRSDPAGIVEELSHLPTPLPITGVAGMENLCVGLRDLDIVVITAGGTRKKDAPRDHLFKDNATICASICKACAESCPTALIAIVTNPIDMLVPVAAEVLKKHCCYDPAKLFGLCKLDQLRARHYFAELVGIDPTTTYVPVVGGHAENTTVPLFSKCRPNIALTPEETTKLIEAVRTAGKRVVQMKKSSTTYSMASAAMHFIHKLSRAIRHEPNLIVSGYVESCGTTARFFSNELILGPGGVKTNLGFGDVNEVERNLIAKAVNVLTKQIKDAEEFASKLKI</sequence>
<dbReference type="Gene3D" id="3.90.110.10">
    <property type="entry name" value="Lactate dehydrogenase/glycoside hydrolase, family 4, C-terminal"/>
    <property type="match status" value="1"/>
</dbReference>
<name>A0AAD9RRI3_9HYME</name>
<gene>
    <name evidence="12" type="ORF">KPH14_006950</name>
</gene>
<dbReference type="InterPro" id="IPR017896">
    <property type="entry name" value="4Fe4S_Fe-S-bd"/>
</dbReference>
<dbReference type="SUPFAM" id="SSF51735">
    <property type="entry name" value="NAD(P)-binding Rossmann-fold domains"/>
    <property type="match status" value="1"/>
</dbReference>
<evidence type="ECO:0000313" key="13">
    <source>
        <dbReference type="Proteomes" id="UP001258017"/>
    </source>
</evidence>
<dbReference type="SUPFAM" id="SSF56327">
    <property type="entry name" value="LDH C-terminal domain-like"/>
    <property type="match status" value="1"/>
</dbReference>
<feature type="binding site" evidence="8">
    <location>
        <position position="124"/>
    </location>
    <ligand>
        <name>substrate</name>
    </ligand>
</feature>
<dbReference type="AlphaFoldDB" id="A0AAD9RRI3"/>
<reference evidence="12" key="2">
    <citation type="journal article" date="2023" name="Commun. Biol.">
        <title>Intrasexual cuticular hydrocarbon dimorphism in a wasp sheds light on hydrocarbon biosynthesis genes in Hymenoptera.</title>
        <authorList>
            <person name="Moris V.C."/>
            <person name="Podsiadlowski L."/>
            <person name="Martin S."/>
            <person name="Oeyen J.P."/>
            <person name="Donath A."/>
            <person name="Petersen M."/>
            <person name="Wilbrandt J."/>
            <person name="Misof B."/>
            <person name="Liedtke D."/>
            <person name="Thamm M."/>
            <person name="Scheiner R."/>
            <person name="Schmitt T."/>
            <person name="Niehuis O."/>
        </authorList>
    </citation>
    <scope>NUCLEOTIDE SEQUENCE</scope>
    <source>
        <strain evidence="12">GBR_01_08_01A</strain>
    </source>
</reference>
<evidence type="ECO:0000313" key="12">
    <source>
        <dbReference type="EMBL" id="KAK2584592.1"/>
    </source>
</evidence>
<dbReference type="InterPro" id="IPR015955">
    <property type="entry name" value="Lactate_DH/Glyco_Ohase_4_C"/>
</dbReference>
<reference evidence="12" key="1">
    <citation type="submission" date="2021-08" db="EMBL/GenBank/DDBJ databases">
        <authorList>
            <person name="Misof B."/>
            <person name="Oliver O."/>
            <person name="Podsiadlowski L."/>
            <person name="Donath A."/>
            <person name="Peters R."/>
            <person name="Mayer C."/>
            <person name="Rust J."/>
            <person name="Gunkel S."/>
            <person name="Lesny P."/>
            <person name="Martin S."/>
            <person name="Oeyen J.P."/>
            <person name="Petersen M."/>
            <person name="Panagiotis P."/>
            <person name="Wilbrandt J."/>
            <person name="Tanja T."/>
        </authorList>
    </citation>
    <scope>NUCLEOTIDE SEQUENCE</scope>
    <source>
        <strain evidence="12">GBR_01_08_01A</strain>
        <tissue evidence="12">Thorax + abdomen</tissue>
    </source>
</reference>
<dbReference type="EC" id="1.1.1.37" evidence="1"/>
<evidence type="ECO:0000256" key="6">
    <source>
        <dbReference type="ARBA" id="ARBA00048313"/>
    </source>
</evidence>
<evidence type="ECO:0000256" key="5">
    <source>
        <dbReference type="ARBA" id="ARBA00023027"/>
    </source>
</evidence>
<dbReference type="Proteomes" id="UP001258017">
    <property type="component" value="Unassembled WGS sequence"/>
</dbReference>
<feature type="binding site" evidence="8">
    <location>
        <position position="130"/>
    </location>
    <ligand>
        <name>substrate</name>
    </ligand>
</feature>
<dbReference type="GO" id="GO:0030060">
    <property type="term" value="F:L-malate dehydrogenase (NAD+) activity"/>
    <property type="evidence" value="ECO:0007669"/>
    <property type="project" value="UniProtKB-EC"/>
</dbReference>
<keyword evidence="5 9" id="KW-0520">NAD</keyword>
<dbReference type="PROSITE" id="PS51379">
    <property type="entry name" value="4FE4S_FER_2"/>
    <property type="match status" value="1"/>
</dbReference>
<evidence type="ECO:0000256" key="9">
    <source>
        <dbReference type="PIRSR" id="PIRSR000102-3"/>
    </source>
</evidence>
<feature type="active site" description="Proton acceptor" evidence="7">
    <location>
        <position position="220"/>
    </location>
</feature>
<dbReference type="InterPro" id="IPR001236">
    <property type="entry name" value="Lactate/malate_DH_N"/>
</dbReference>
<dbReference type="GO" id="GO:0005739">
    <property type="term" value="C:mitochondrion"/>
    <property type="evidence" value="ECO:0007669"/>
    <property type="project" value="TreeGrafter"/>
</dbReference>
<keyword evidence="4 10" id="KW-0560">Oxidoreductase</keyword>
<feature type="binding site" evidence="9">
    <location>
        <position position="137"/>
    </location>
    <ligand>
        <name>NAD(+)</name>
        <dbReference type="ChEBI" id="CHEBI:57540"/>
    </ligand>
</feature>
<dbReference type="PANTHER" id="PTHR11540:SF16">
    <property type="entry name" value="MALATE DEHYDROGENASE, MITOCHONDRIAL"/>
    <property type="match status" value="1"/>
</dbReference>
<dbReference type="GO" id="GO:0006099">
    <property type="term" value="P:tricarboxylic acid cycle"/>
    <property type="evidence" value="ECO:0007669"/>
    <property type="project" value="UniProtKB-KW"/>
</dbReference>
<evidence type="ECO:0000259" key="11">
    <source>
        <dbReference type="PROSITE" id="PS51379"/>
    </source>
</evidence>
<feature type="binding site" evidence="8">
    <location>
        <position position="162"/>
    </location>
    <ligand>
        <name>substrate</name>
    </ligand>
</feature>
<comment type="similarity">
    <text evidence="10">Belongs to the LDH/MDH superfamily.</text>
</comment>
<dbReference type="EMBL" id="JAIFRP010000026">
    <property type="protein sequence ID" value="KAK2584592.1"/>
    <property type="molecule type" value="Genomic_DNA"/>
</dbReference>
<feature type="binding site" evidence="8">
    <location>
        <position position="196"/>
    </location>
    <ligand>
        <name>substrate</name>
    </ligand>
</feature>
<protein>
    <recommendedName>
        <fullName evidence="2">Malate dehydrogenase, mitochondrial</fullName>
        <ecNumber evidence="1">1.1.1.37</ecNumber>
    </recommendedName>
</protein>
<feature type="binding site" evidence="9">
    <location>
        <begin position="51"/>
        <end position="56"/>
    </location>
    <ligand>
        <name>NAD(+)</name>
        <dbReference type="ChEBI" id="CHEBI:57540"/>
    </ligand>
</feature>
<dbReference type="GO" id="GO:0019752">
    <property type="term" value="P:carboxylic acid metabolic process"/>
    <property type="evidence" value="ECO:0007669"/>
    <property type="project" value="InterPro"/>
</dbReference>
<dbReference type="InterPro" id="IPR022383">
    <property type="entry name" value="Lactate/malate_DH_C"/>
</dbReference>
<keyword evidence="13" id="KW-1185">Reference proteome</keyword>
<feature type="binding site" evidence="9">
    <location>
        <position position="269"/>
    </location>
    <ligand>
        <name>NAD(+)</name>
        <dbReference type="ChEBI" id="CHEBI:57540"/>
    </ligand>
</feature>
<dbReference type="InterPro" id="IPR001557">
    <property type="entry name" value="L-lactate/malate_DH"/>
</dbReference>
<evidence type="ECO:0000256" key="1">
    <source>
        <dbReference type="ARBA" id="ARBA00012995"/>
    </source>
</evidence>
<evidence type="ECO:0000256" key="7">
    <source>
        <dbReference type="PIRSR" id="PIRSR000102-1"/>
    </source>
</evidence>
<dbReference type="PIRSF" id="PIRSF000102">
    <property type="entry name" value="Lac_mal_DH"/>
    <property type="match status" value="1"/>
</dbReference>
<dbReference type="InterPro" id="IPR036291">
    <property type="entry name" value="NAD(P)-bd_dom_sf"/>
</dbReference>
<evidence type="ECO:0000256" key="2">
    <source>
        <dbReference type="ARBA" id="ARBA00016075"/>
    </source>
</evidence>
<dbReference type="Gene3D" id="3.40.50.720">
    <property type="entry name" value="NAD(P)-binding Rossmann-like Domain"/>
    <property type="match status" value="1"/>
</dbReference>
<proteinExistence type="inferred from homology"/>
<feature type="domain" description="4Fe-4S ferredoxin-type" evidence="11">
    <location>
        <begin position="131"/>
        <end position="162"/>
    </location>
</feature>
<evidence type="ECO:0000256" key="8">
    <source>
        <dbReference type="PIRSR" id="PIRSR000102-2"/>
    </source>
</evidence>
<evidence type="ECO:0000256" key="3">
    <source>
        <dbReference type="ARBA" id="ARBA00022532"/>
    </source>
</evidence>
<evidence type="ECO:0000256" key="4">
    <source>
        <dbReference type="ARBA" id="ARBA00023002"/>
    </source>
</evidence>
<dbReference type="Pfam" id="PF00056">
    <property type="entry name" value="Ldh_1_N"/>
    <property type="match status" value="1"/>
</dbReference>
<keyword evidence="3" id="KW-0816">Tricarboxylic acid cycle</keyword>
<dbReference type="Pfam" id="PF02866">
    <property type="entry name" value="Ldh_1_C"/>
    <property type="match status" value="1"/>
</dbReference>
<evidence type="ECO:0000256" key="10">
    <source>
        <dbReference type="RuleBase" id="RU003369"/>
    </source>
</evidence>
<accession>A0AAD9RRI3</accession>
<organism evidence="12 13">
    <name type="scientific">Odynerus spinipes</name>
    <dbReference type="NCBI Taxonomy" id="1348599"/>
    <lineage>
        <taxon>Eukaryota</taxon>
        <taxon>Metazoa</taxon>
        <taxon>Ecdysozoa</taxon>
        <taxon>Arthropoda</taxon>
        <taxon>Hexapoda</taxon>
        <taxon>Insecta</taxon>
        <taxon>Pterygota</taxon>
        <taxon>Neoptera</taxon>
        <taxon>Endopterygota</taxon>
        <taxon>Hymenoptera</taxon>
        <taxon>Apocrita</taxon>
        <taxon>Aculeata</taxon>
        <taxon>Vespoidea</taxon>
        <taxon>Vespidae</taxon>
        <taxon>Eumeninae</taxon>
        <taxon>Odynerus</taxon>
    </lineage>
</organism>
<feature type="binding site" evidence="9">
    <location>
        <begin position="160"/>
        <end position="162"/>
    </location>
    <ligand>
        <name>NAD(+)</name>
        <dbReference type="ChEBI" id="CHEBI:57540"/>
    </ligand>
</feature>
<dbReference type="PANTHER" id="PTHR11540">
    <property type="entry name" value="MALATE AND LACTATE DEHYDROGENASE"/>
    <property type="match status" value="1"/>
</dbReference>
<comment type="catalytic activity">
    <reaction evidence="6">
        <text>(S)-malate + NAD(+) = oxaloacetate + NADH + H(+)</text>
        <dbReference type="Rhea" id="RHEA:21432"/>
        <dbReference type="ChEBI" id="CHEBI:15378"/>
        <dbReference type="ChEBI" id="CHEBI:15589"/>
        <dbReference type="ChEBI" id="CHEBI:16452"/>
        <dbReference type="ChEBI" id="CHEBI:57540"/>
        <dbReference type="ChEBI" id="CHEBI:57945"/>
        <dbReference type="EC" id="1.1.1.37"/>
    </reaction>
</comment>